<comment type="caution">
    <text evidence="1">The sequence shown here is derived from an EMBL/GenBank/DDBJ whole genome shotgun (WGS) entry which is preliminary data.</text>
</comment>
<dbReference type="OrthoDB" id="7185309at2"/>
<dbReference type="RefSeq" id="WP_152583826.1">
    <property type="nucleotide sequence ID" value="NZ_VIKT02000014.1"/>
</dbReference>
<keyword evidence="2" id="KW-1185">Reference proteome</keyword>
<name>A0A9E5MKQ7_9MICO</name>
<sequence length="108" mass="11745">MDVLILHIDECPNWREAGERVTEALTLVGARGGDVDYRLVTETTVRDVPKFAGSPTILIDGHDLFPSEGATADLACRVYLSEGRLTGLPSVGEIAAALRQREVHDDQD</sequence>
<reference evidence="1 2" key="2">
    <citation type="submission" date="2020-03" db="EMBL/GenBank/DDBJ databases">
        <title>Chryseoglobus sp. isolated from a deep-sea seamount.</title>
        <authorList>
            <person name="Zhang D.-C."/>
        </authorList>
    </citation>
    <scope>NUCLEOTIDE SEQUENCE [LARGE SCALE GENOMIC DNA]</scope>
    <source>
        <strain evidence="1 2">KN1116</strain>
    </source>
</reference>
<reference evidence="1 2" key="1">
    <citation type="submission" date="2019-06" db="EMBL/GenBank/DDBJ databases">
        <authorList>
            <person name="De-Chao Zhang Q."/>
        </authorList>
    </citation>
    <scope>NUCLEOTIDE SEQUENCE [LARGE SCALE GENOMIC DNA]</scope>
    <source>
        <strain evidence="1 2">KN1116</strain>
    </source>
</reference>
<evidence type="ECO:0000313" key="2">
    <source>
        <dbReference type="Proteomes" id="UP000818266"/>
    </source>
</evidence>
<dbReference type="Proteomes" id="UP000818266">
    <property type="component" value="Unassembled WGS sequence"/>
</dbReference>
<proteinExistence type="predicted"/>
<protein>
    <submittedName>
        <fullName evidence="1">Thioredoxin family protein</fullName>
    </submittedName>
</protein>
<evidence type="ECO:0000313" key="1">
    <source>
        <dbReference type="EMBL" id="NHF63424.1"/>
    </source>
</evidence>
<dbReference type="EMBL" id="VIKT02000014">
    <property type="protein sequence ID" value="NHF63424.1"/>
    <property type="molecule type" value="Genomic_DNA"/>
</dbReference>
<gene>
    <name evidence="1" type="ORF">FK219_009270</name>
</gene>
<dbReference type="AlphaFoldDB" id="A0A9E5MKQ7"/>
<accession>A0A9E5MKQ7</accession>
<organism evidence="1 2">
    <name type="scientific">Microcella pacifica</name>
    <dbReference type="NCBI Taxonomy" id="2591847"/>
    <lineage>
        <taxon>Bacteria</taxon>
        <taxon>Bacillati</taxon>
        <taxon>Actinomycetota</taxon>
        <taxon>Actinomycetes</taxon>
        <taxon>Micrococcales</taxon>
        <taxon>Microbacteriaceae</taxon>
        <taxon>Microcella</taxon>
    </lineage>
</organism>